<protein>
    <submittedName>
        <fullName evidence="2">Putative ribosome-binding factor A, mitochondrial</fullName>
    </submittedName>
</protein>
<organism evidence="2 3">
    <name type="scientific">Chionoecetes opilio</name>
    <name type="common">Atlantic snow crab</name>
    <name type="synonym">Cancer opilio</name>
    <dbReference type="NCBI Taxonomy" id="41210"/>
    <lineage>
        <taxon>Eukaryota</taxon>
        <taxon>Metazoa</taxon>
        <taxon>Ecdysozoa</taxon>
        <taxon>Arthropoda</taxon>
        <taxon>Crustacea</taxon>
        <taxon>Multicrustacea</taxon>
        <taxon>Malacostraca</taxon>
        <taxon>Eumalacostraca</taxon>
        <taxon>Eucarida</taxon>
        <taxon>Decapoda</taxon>
        <taxon>Pleocyemata</taxon>
        <taxon>Brachyura</taxon>
        <taxon>Eubrachyura</taxon>
        <taxon>Majoidea</taxon>
        <taxon>Majidae</taxon>
        <taxon>Chionoecetes</taxon>
    </lineage>
</organism>
<dbReference type="InterPro" id="IPR015946">
    <property type="entry name" value="KH_dom-like_a/b"/>
</dbReference>
<proteinExistence type="predicted"/>
<keyword evidence="3" id="KW-1185">Reference proteome</keyword>
<evidence type="ECO:0000313" key="3">
    <source>
        <dbReference type="Proteomes" id="UP000770661"/>
    </source>
</evidence>
<dbReference type="PANTHER" id="PTHR14725">
    <property type="entry name" value="RIBOSOME-BINDING FACTOR A, MITOCHONDRIAL-RELATED"/>
    <property type="match status" value="1"/>
</dbReference>
<dbReference type="PANTHER" id="PTHR14725:SF0">
    <property type="entry name" value="RIBOSOME-BINDING FACTOR A, MITOCHONDRIAL-RELATED"/>
    <property type="match status" value="1"/>
</dbReference>
<comment type="caution">
    <text evidence="2">The sequence shown here is derived from an EMBL/GenBank/DDBJ whole genome shotgun (WGS) entry which is preliminary data.</text>
</comment>
<gene>
    <name evidence="2" type="primary">RBFA</name>
    <name evidence="2" type="ORF">GWK47_043588</name>
</gene>
<dbReference type="InterPro" id="IPR039212">
    <property type="entry name" value="RBFA_mitochondrial"/>
</dbReference>
<name>A0A8J4Y829_CHIOP</name>
<evidence type="ECO:0000256" key="1">
    <source>
        <dbReference type="SAM" id="MobiDB-lite"/>
    </source>
</evidence>
<dbReference type="Gene3D" id="3.30.300.20">
    <property type="match status" value="1"/>
</dbReference>
<dbReference type="SUPFAM" id="SSF89919">
    <property type="entry name" value="Ribosome-binding factor A, RbfA"/>
    <property type="match status" value="1"/>
</dbReference>
<feature type="region of interest" description="Disordered" evidence="1">
    <location>
        <begin position="341"/>
        <end position="381"/>
    </location>
</feature>
<accession>A0A8J4Y829</accession>
<evidence type="ECO:0000313" key="2">
    <source>
        <dbReference type="EMBL" id="KAG0722935.1"/>
    </source>
</evidence>
<dbReference type="OrthoDB" id="418445at2759"/>
<dbReference type="EMBL" id="JACEEZ010008894">
    <property type="protein sequence ID" value="KAG0722935.1"/>
    <property type="molecule type" value="Genomic_DNA"/>
</dbReference>
<reference evidence="2" key="1">
    <citation type="submission" date="2020-07" db="EMBL/GenBank/DDBJ databases">
        <title>The High-quality genome of the commercially important snow crab, Chionoecetes opilio.</title>
        <authorList>
            <person name="Jeong J.-H."/>
            <person name="Ryu S."/>
        </authorList>
    </citation>
    <scope>NUCLEOTIDE SEQUENCE</scope>
    <source>
        <strain evidence="2">MADBK_172401_WGS</strain>
        <tissue evidence="2">Digestive gland</tissue>
    </source>
</reference>
<dbReference type="AlphaFoldDB" id="A0A8J4Y829"/>
<dbReference type="GO" id="GO:0006364">
    <property type="term" value="P:rRNA processing"/>
    <property type="evidence" value="ECO:0007669"/>
    <property type="project" value="InterPro"/>
</dbReference>
<dbReference type="Pfam" id="PF02033">
    <property type="entry name" value="RBFA"/>
    <property type="match status" value="1"/>
</dbReference>
<feature type="compositionally biased region" description="Acidic residues" evidence="1">
    <location>
        <begin position="363"/>
        <end position="381"/>
    </location>
</feature>
<dbReference type="InterPro" id="IPR000238">
    <property type="entry name" value="RbfA"/>
</dbReference>
<dbReference type="Proteomes" id="UP000770661">
    <property type="component" value="Unassembled WGS sequence"/>
</dbReference>
<dbReference type="InterPro" id="IPR023799">
    <property type="entry name" value="RbfA_dom_sf"/>
</dbReference>
<sequence length="381" mass="43131">MNLQALLRVGVMGGGRRGFSTGQATLSRIAVRRMLLQEGVNPRKKYQMNFGLPRVDDAAAFKVEGDKKRKKMPKHSSRLRNLNKVYLDKITDILSTGELASELYGYGLEVSEICVQPDMQSINVYWMTTGSSEKDDELAELLHSHAKTVRQELSNLRVIGYSPPLTFVRDDRHHKLMEVERLLTIADYGEDFEPTDPAHRLKASLPTLAMPLNTRIKATIEGLEGQGGQETKEVPLDPFEEALRIAASEPCTEDDATVVLPDNLPAIRHDVLGVNTSKIYNTVQLSMKRARAEHRRQAEAGSVDSLQDHHLQQTMNANSVNRKRDIQQWASQYKQMQKKEARKKNMEATLLSYPGNLNTQDSQDSEEVEVEWVEDYNDELE</sequence>